<evidence type="ECO:0000313" key="3">
    <source>
        <dbReference type="Proteomes" id="UP000034350"/>
    </source>
</evidence>
<dbReference type="GeneID" id="36319034"/>
<feature type="transmembrane region" description="Helical" evidence="1">
    <location>
        <begin position="101"/>
        <end position="118"/>
    </location>
</feature>
<evidence type="ECO:0000256" key="1">
    <source>
        <dbReference type="SAM" id="Phobius"/>
    </source>
</evidence>
<dbReference type="Proteomes" id="UP000034350">
    <property type="component" value="Unassembled WGS sequence"/>
</dbReference>
<evidence type="ECO:0000313" key="2">
    <source>
        <dbReference type="EMBL" id="KKO73970.1"/>
    </source>
</evidence>
<proteinExistence type="predicted"/>
<protein>
    <submittedName>
        <fullName evidence="2">Uncharacterized protein</fullName>
    </submittedName>
</protein>
<feature type="transmembrane region" description="Helical" evidence="1">
    <location>
        <begin position="74"/>
        <end position="95"/>
    </location>
</feature>
<dbReference type="RefSeq" id="XP_024329712.1">
    <property type="nucleotide sequence ID" value="XM_024474126.1"/>
</dbReference>
<name>A0A0F9WAL4_9MICR</name>
<dbReference type="VEuPathDB" id="MicrosporidiaDB:AAJ76_1540001317"/>
<sequence>MPISLLLGLNQYLRLFLTFFTDYTIINYFFWCSFNVFTGIELFDIILGRRYTCMASILVYKLNKVLCFGPFDFNSVECISFLVFGLVVKIGIFFYFSVKLFILNIIFFSFLVSLVFRLL</sequence>
<dbReference type="AlphaFoldDB" id="A0A0F9WAL4"/>
<reference evidence="2 3" key="1">
    <citation type="journal article" date="2015" name="Environ. Microbiol.">
        <title>Genome analyses suggest the presence of polyploidy and recent human-driven expansions in eight global populations of the honeybee pathogen Nosema ceranae.</title>
        <authorList>
            <person name="Pelin A."/>
            <person name="Selman M."/>
            <person name="Aris-Brosou S."/>
            <person name="Farinelli L."/>
            <person name="Corradi N."/>
        </authorList>
    </citation>
    <scope>NUCLEOTIDE SEQUENCE [LARGE SCALE GENOMIC DNA]</scope>
    <source>
        <strain evidence="2 3">PA08 1199</strain>
    </source>
</reference>
<keyword evidence="1" id="KW-1133">Transmembrane helix</keyword>
<keyword evidence="1" id="KW-0472">Membrane</keyword>
<keyword evidence="3" id="KW-1185">Reference proteome</keyword>
<dbReference type="EMBL" id="JPQZ01000154">
    <property type="protein sequence ID" value="KKO73970.1"/>
    <property type="molecule type" value="Genomic_DNA"/>
</dbReference>
<organism evidence="2 3">
    <name type="scientific">Vairimorpha ceranae</name>
    <dbReference type="NCBI Taxonomy" id="40302"/>
    <lineage>
        <taxon>Eukaryota</taxon>
        <taxon>Fungi</taxon>
        <taxon>Fungi incertae sedis</taxon>
        <taxon>Microsporidia</taxon>
        <taxon>Nosematidae</taxon>
        <taxon>Vairimorpha</taxon>
    </lineage>
</organism>
<keyword evidence="1" id="KW-0812">Transmembrane</keyword>
<gene>
    <name evidence="2" type="ORF">AAJ76_1540001317</name>
</gene>
<accession>A0A0F9WAL4</accession>
<comment type="caution">
    <text evidence="2">The sequence shown here is derived from an EMBL/GenBank/DDBJ whole genome shotgun (WGS) entry which is preliminary data.</text>
</comment>